<organism evidence="2 3">
    <name type="scientific">Wohlfahrtiimonas larvae</name>
    <dbReference type="NCBI Taxonomy" id="1157986"/>
    <lineage>
        <taxon>Bacteria</taxon>
        <taxon>Pseudomonadati</taxon>
        <taxon>Pseudomonadota</taxon>
        <taxon>Gammaproteobacteria</taxon>
        <taxon>Cardiobacteriales</taxon>
        <taxon>Ignatzschineriaceae</taxon>
        <taxon>Wohlfahrtiimonas</taxon>
    </lineage>
</organism>
<evidence type="ECO:0000313" key="2">
    <source>
        <dbReference type="EMBL" id="GAA5096826.1"/>
    </source>
</evidence>
<keyword evidence="1" id="KW-1133">Transmembrane helix</keyword>
<feature type="transmembrane region" description="Helical" evidence="1">
    <location>
        <begin position="356"/>
        <end position="377"/>
    </location>
</feature>
<protein>
    <submittedName>
        <fullName evidence="2">Uncharacterized protein</fullName>
    </submittedName>
</protein>
<keyword evidence="3" id="KW-1185">Reference proteome</keyword>
<dbReference type="EMBL" id="BAABKE010000002">
    <property type="protein sequence ID" value="GAA5096826.1"/>
    <property type="molecule type" value="Genomic_DNA"/>
</dbReference>
<feature type="transmembrane region" description="Helical" evidence="1">
    <location>
        <begin position="216"/>
        <end position="235"/>
    </location>
</feature>
<reference evidence="3" key="1">
    <citation type="journal article" date="2019" name="Int. J. Syst. Evol. Microbiol.">
        <title>The Global Catalogue of Microorganisms (GCM) 10K type strain sequencing project: providing services to taxonomists for standard genome sequencing and annotation.</title>
        <authorList>
            <consortium name="The Broad Institute Genomics Platform"/>
            <consortium name="The Broad Institute Genome Sequencing Center for Infectious Disease"/>
            <person name="Wu L."/>
            <person name="Ma J."/>
        </authorList>
    </citation>
    <scope>NUCLEOTIDE SEQUENCE [LARGE SCALE GENOMIC DNA]</scope>
    <source>
        <strain evidence="3">JCM 18424</strain>
    </source>
</reference>
<feature type="transmembrane region" description="Helical" evidence="1">
    <location>
        <begin position="319"/>
        <end position="336"/>
    </location>
</feature>
<sequence>MKYKIVFRGKFNSEVDQADILENLSELFDESKDDIYEQFFLSKDKTQILISGLNNEDAIEYKEALAEAGVEADIDIDLDFEDFEDLSLGGGLDSTVASKETLGKPDPEIVSPQVATKQNIRHQFLEPQEFTLMVDNGDVESNEINRVEKLKRITKQRAEYLEIDDQDVHVEPPLFHSGVRIGRLRFLCRITFALAILMACLNVFPLYLKTYLGDAGFIPSFLLVFLAFTFVIMVISQRFCDIDNLSISTVTFVVVILGILLISFFIGNYDALTEAKVKFVQEFLQSNSMSQNFFSMQKVLEAYLSEVSQRNIIQQADSIVKWIIYLLVFFGAIVLFSTPSIEGNNQFGSQSSEPNMMSYIIFVISLLCLIYSMAYPYSSRENRVAHRVYQNEMYEYLGLLKPLPDDFERIYKEHLQKTQQKLGN</sequence>
<accession>A0ABP9MJM9</accession>
<dbReference type="RefSeq" id="WP_345667231.1">
    <property type="nucleotide sequence ID" value="NZ_BAABKE010000002.1"/>
</dbReference>
<gene>
    <name evidence="2" type="ORF">GCM10023338_07680</name>
</gene>
<keyword evidence="1" id="KW-0472">Membrane</keyword>
<comment type="caution">
    <text evidence="2">The sequence shown here is derived from an EMBL/GenBank/DDBJ whole genome shotgun (WGS) entry which is preliminary data.</text>
</comment>
<evidence type="ECO:0000256" key="1">
    <source>
        <dbReference type="SAM" id="Phobius"/>
    </source>
</evidence>
<proteinExistence type="predicted"/>
<name>A0ABP9MJM9_9GAMM</name>
<evidence type="ECO:0000313" key="3">
    <source>
        <dbReference type="Proteomes" id="UP001500631"/>
    </source>
</evidence>
<feature type="transmembrane region" description="Helical" evidence="1">
    <location>
        <begin position="186"/>
        <end position="204"/>
    </location>
</feature>
<keyword evidence="1" id="KW-0812">Transmembrane</keyword>
<feature type="transmembrane region" description="Helical" evidence="1">
    <location>
        <begin position="247"/>
        <end position="269"/>
    </location>
</feature>
<dbReference type="Proteomes" id="UP001500631">
    <property type="component" value="Unassembled WGS sequence"/>
</dbReference>